<feature type="transmembrane region" description="Helical" evidence="7">
    <location>
        <begin position="12"/>
        <end position="32"/>
    </location>
</feature>
<name>A0A242JVG8_9ENTE</name>
<evidence type="ECO:0000256" key="6">
    <source>
        <dbReference type="RuleBase" id="RU003943"/>
    </source>
</evidence>
<feature type="transmembrane region" description="Helical" evidence="7">
    <location>
        <begin position="44"/>
        <end position="75"/>
    </location>
</feature>
<dbReference type="CDD" id="cd06550">
    <property type="entry name" value="TM_ABC_iron-siderophores_like"/>
    <property type="match status" value="1"/>
</dbReference>
<evidence type="ECO:0000256" key="7">
    <source>
        <dbReference type="SAM" id="Phobius"/>
    </source>
</evidence>
<evidence type="ECO:0000256" key="2">
    <source>
        <dbReference type="ARBA" id="ARBA00008034"/>
    </source>
</evidence>
<keyword evidence="3 6" id="KW-0812">Transmembrane</keyword>
<evidence type="ECO:0000313" key="8">
    <source>
        <dbReference type="EMBL" id="OTP06895.1"/>
    </source>
</evidence>
<feature type="transmembrane region" description="Helical" evidence="7">
    <location>
        <begin position="119"/>
        <end position="149"/>
    </location>
</feature>
<dbReference type="FunFam" id="1.10.3470.10:FF:000008">
    <property type="entry name" value="Zinc ABC transporter, permease protein"/>
    <property type="match status" value="1"/>
</dbReference>
<sequence>MALLSYEFMRRAFLAAIFIAGIAPMLGVFLVIRRQSLMADTLSHVSLAGVALGFFLNLNPTLTTMVVVVIAAIILEYLRSMYRTYSEISIAILMAGGLALALVLMNLSGGNSATSIQSYLFGSIVTITWEQVIFLGILFVVIGILFFLFKRPMYVLTFDEDTAHVDGLPVHWMSMMFNIITGIAIAVMIPIAGALLISAIMVLPAAIGMRLGKSFNIVMIISVLVGFIGMLSGLTSSFYLDTPPGATITLVFILLFLLVNLVKRIWFMTRRNNGSTSKKR</sequence>
<dbReference type="Proteomes" id="UP000194933">
    <property type="component" value="Unassembled WGS sequence"/>
</dbReference>
<evidence type="ECO:0000256" key="4">
    <source>
        <dbReference type="ARBA" id="ARBA00022989"/>
    </source>
</evidence>
<dbReference type="InterPro" id="IPR037294">
    <property type="entry name" value="ABC_BtuC-like"/>
</dbReference>
<dbReference type="AlphaFoldDB" id="A0A242JVG8"/>
<dbReference type="RefSeq" id="WP_086285618.1">
    <property type="nucleotide sequence ID" value="NZ_NGMO01000005.1"/>
</dbReference>
<feature type="transmembrane region" description="Helical" evidence="7">
    <location>
        <begin position="245"/>
        <end position="262"/>
    </location>
</feature>
<evidence type="ECO:0000256" key="5">
    <source>
        <dbReference type="ARBA" id="ARBA00023136"/>
    </source>
</evidence>
<evidence type="ECO:0000313" key="9">
    <source>
        <dbReference type="Proteomes" id="UP000194933"/>
    </source>
</evidence>
<organism evidence="8 9">
    <name type="scientific">Candidatus Enterococcus wittei</name>
    <dbReference type="NCBI Taxonomy" id="1987383"/>
    <lineage>
        <taxon>Bacteria</taxon>
        <taxon>Bacillati</taxon>
        <taxon>Bacillota</taxon>
        <taxon>Bacilli</taxon>
        <taxon>Lactobacillales</taxon>
        <taxon>Enterococcaceae</taxon>
        <taxon>Enterococcus</taxon>
    </lineage>
</organism>
<feature type="transmembrane region" description="Helical" evidence="7">
    <location>
        <begin position="215"/>
        <end position="239"/>
    </location>
</feature>
<keyword evidence="4 7" id="KW-1133">Transmembrane helix</keyword>
<evidence type="ECO:0000256" key="1">
    <source>
        <dbReference type="ARBA" id="ARBA00004141"/>
    </source>
</evidence>
<dbReference type="GO" id="GO:0055085">
    <property type="term" value="P:transmembrane transport"/>
    <property type="evidence" value="ECO:0007669"/>
    <property type="project" value="InterPro"/>
</dbReference>
<keyword evidence="9" id="KW-1185">Reference proteome</keyword>
<dbReference type="PANTHER" id="PTHR30477:SF0">
    <property type="entry name" value="METAL TRANSPORT SYSTEM MEMBRANE PROTEIN TM_0125-RELATED"/>
    <property type="match status" value="1"/>
</dbReference>
<feature type="transmembrane region" description="Helical" evidence="7">
    <location>
        <begin position="87"/>
        <end position="107"/>
    </location>
</feature>
<comment type="caution">
    <text evidence="8">The sequence shown here is derived from an EMBL/GenBank/DDBJ whole genome shotgun (WGS) entry which is preliminary data.</text>
</comment>
<dbReference type="STRING" id="1987383.A5844_002601"/>
<gene>
    <name evidence="8" type="ORF">A5844_002601</name>
</gene>
<keyword evidence="6" id="KW-0813">Transport</keyword>
<dbReference type="PANTHER" id="PTHR30477">
    <property type="entry name" value="ABC-TRANSPORTER METAL-BINDING PROTEIN"/>
    <property type="match status" value="1"/>
</dbReference>
<comment type="similarity">
    <text evidence="2 6">Belongs to the ABC-3 integral membrane protein family.</text>
</comment>
<dbReference type="InterPro" id="IPR001626">
    <property type="entry name" value="ABC_TroCD"/>
</dbReference>
<dbReference type="EMBL" id="NGMO01000005">
    <property type="protein sequence ID" value="OTP06895.1"/>
    <property type="molecule type" value="Genomic_DNA"/>
</dbReference>
<evidence type="ECO:0000256" key="3">
    <source>
        <dbReference type="ARBA" id="ARBA00022692"/>
    </source>
</evidence>
<dbReference type="SUPFAM" id="SSF81345">
    <property type="entry name" value="ABC transporter involved in vitamin B12 uptake, BtuC"/>
    <property type="match status" value="1"/>
</dbReference>
<dbReference type="Gene3D" id="1.10.3470.10">
    <property type="entry name" value="ABC transporter involved in vitamin B12 uptake, BtuC"/>
    <property type="match status" value="1"/>
</dbReference>
<feature type="transmembrane region" description="Helical" evidence="7">
    <location>
        <begin position="175"/>
        <end position="203"/>
    </location>
</feature>
<protein>
    <submittedName>
        <fullName evidence="8">ABC transporter permease</fullName>
    </submittedName>
</protein>
<dbReference type="GO" id="GO:0043190">
    <property type="term" value="C:ATP-binding cassette (ABC) transporter complex"/>
    <property type="evidence" value="ECO:0007669"/>
    <property type="project" value="InterPro"/>
</dbReference>
<keyword evidence="5 7" id="KW-0472">Membrane</keyword>
<dbReference type="GO" id="GO:0010043">
    <property type="term" value="P:response to zinc ion"/>
    <property type="evidence" value="ECO:0007669"/>
    <property type="project" value="TreeGrafter"/>
</dbReference>
<dbReference type="Pfam" id="PF00950">
    <property type="entry name" value="ABC-3"/>
    <property type="match status" value="1"/>
</dbReference>
<proteinExistence type="inferred from homology"/>
<reference evidence="8 9" key="1">
    <citation type="submission" date="2017-05" db="EMBL/GenBank/DDBJ databases">
        <title>The Genome Sequence of Enterococcus sp. 10A9_DIV0425.</title>
        <authorList>
            <consortium name="The Broad Institute Genomics Platform"/>
            <consortium name="The Broad Institute Genomic Center for Infectious Diseases"/>
            <person name="Earl A."/>
            <person name="Manson A."/>
            <person name="Schwartman J."/>
            <person name="Gilmore M."/>
            <person name="Abouelleil A."/>
            <person name="Cao P."/>
            <person name="Chapman S."/>
            <person name="Cusick C."/>
            <person name="Shea T."/>
            <person name="Young S."/>
            <person name="Neafsey D."/>
            <person name="Nusbaum C."/>
            <person name="Birren B."/>
        </authorList>
    </citation>
    <scope>NUCLEOTIDE SEQUENCE [LARGE SCALE GENOMIC DNA]</scope>
    <source>
        <strain evidence="8 9">10A9_DIV0425</strain>
    </source>
</reference>
<accession>A0A242JVG8</accession>
<comment type="subcellular location">
    <subcellularLocation>
        <location evidence="6">Cell membrane</location>
        <topology evidence="6">Multi-pass membrane protein</topology>
    </subcellularLocation>
    <subcellularLocation>
        <location evidence="1">Membrane</location>
        <topology evidence="1">Multi-pass membrane protein</topology>
    </subcellularLocation>
</comment>